<protein>
    <submittedName>
        <fullName evidence="1">Uncharacterized protein</fullName>
    </submittedName>
</protein>
<keyword evidence="2" id="KW-1185">Reference proteome</keyword>
<dbReference type="Gramene" id="TuG1812S0001703700.01.T01">
    <property type="protein sequence ID" value="TuG1812S0001703700.01.T01.s_cds46053"/>
    <property type="gene ID" value="TuG1812S0001703700.01"/>
</dbReference>
<proteinExistence type="predicted"/>
<name>A0A8R7RDZ1_TRIUA</name>
<dbReference type="EnsemblPlants" id="TuG1812S0001703700.01.T01">
    <property type="protein sequence ID" value="TuG1812S0001703700.01.T01.s_cds46053"/>
    <property type="gene ID" value="TuG1812S0001703700.01"/>
</dbReference>
<reference evidence="1" key="2">
    <citation type="submission" date="2022-06" db="UniProtKB">
        <authorList>
            <consortium name="EnsemblPlants"/>
        </authorList>
    </citation>
    <scope>IDENTIFICATION</scope>
</reference>
<evidence type="ECO:0000313" key="1">
    <source>
        <dbReference type="EnsemblPlants" id="TuG1812S0001703700.01.T01.s_cds46053"/>
    </source>
</evidence>
<dbReference type="Proteomes" id="UP000015106">
    <property type="component" value="Unassembled WGS sequence"/>
</dbReference>
<gene>
    <name evidence="1" type="primary">LOC125529390</name>
</gene>
<dbReference type="AlphaFoldDB" id="A0A8R7RDZ1"/>
<reference evidence="2" key="1">
    <citation type="journal article" date="2013" name="Nature">
        <title>Draft genome of the wheat A-genome progenitor Triticum urartu.</title>
        <authorList>
            <person name="Ling H.Q."/>
            <person name="Zhao S."/>
            <person name="Liu D."/>
            <person name="Wang J."/>
            <person name="Sun H."/>
            <person name="Zhang C."/>
            <person name="Fan H."/>
            <person name="Li D."/>
            <person name="Dong L."/>
            <person name="Tao Y."/>
            <person name="Gao C."/>
            <person name="Wu H."/>
            <person name="Li Y."/>
            <person name="Cui Y."/>
            <person name="Guo X."/>
            <person name="Zheng S."/>
            <person name="Wang B."/>
            <person name="Yu K."/>
            <person name="Liang Q."/>
            <person name="Yang W."/>
            <person name="Lou X."/>
            <person name="Chen J."/>
            <person name="Feng M."/>
            <person name="Jian J."/>
            <person name="Zhang X."/>
            <person name="Luo G."/>
            <person name="Jiang Y."/>
            <person name="Liu J."/>
            <person name="Wang Z."/>
            <person name="Sha Y."/>
            <person name="Zhang B."/>
            <person name="Wu H."/>
            <person name="Tang D."/>
            <person name="Shen Q."/>
            <person name="Xue P."/>
            <person name="Zou S."/>
            <person name="Wang X."/>
            <person name="Liu X."/>
            <person name="Wang F."/>
            <person name="Yang Y."/>
            <person name="An X."/>
            <person name="Dong Z."/>
            <person name="Zhang K."/>
            <person name="Zhang X."/>
            <person name="Luo M.C."/>
            <person name="Dvorak J."/>
            <person name="Tong Y."/>
            <person name="Wang J."/>
            <person name="Yang H."/>
            <person name="Li Z."/>
            <person name="Wang D."/>
            <person name="Zhang A."/>
            <person name="Wang J."/>
        </authorList>
    </citation>
    <scope>NUCLEOTIDE SEQUENCE</scope>
    <source>
        <strain evidence="2">cv. G1812</strain>
    </source>
</reference>
<evidence type="ECO:0000313" key="2">
    <source>
        <dbReference type="Proteomes" id="UP000015106"/>
    </source>
</evidence>
<accession>A0A8R7RDZ1</accession>
<sequence length="156" mass="17037">MAEAVARAPVPQRRAVCVRARVVHGGWQLSVPILQVLVEHAPLRWQVLHPLDPEQVPVLAIPTEVHGELWLPVVGEESPVALEAPGQHALLVLVNQREQVGVHVTRPQRCPDIFGHLLQKTIVELLCILDVGALVAVCWPADLADYDLHVGHAGLP</sequence>
<organism evidence="1 2">
    <name type="scientific">Triticum urartu</name>
    <name type="common">Red wild einkorn</name>
    <name type="synonym">Crithodium urartu</name>
    <dbReference type="NCBI Taxonomy" id="4572"/>
    <lineage>
        <taxon>Eukaryota</taxon>
        <taxon>Viridiplantae</taxon>
        <taxon>Streptophyta</taxon>
        <taxon>Embryophyta</taxon>
        <taxon>Tracheophyta</taxon>
        <taxon>Spermatophyta</taxon>
        <taxon>Magnoliopsida</taxon>
        <taxon>Liliopsida</taxon>
        <taxon>Poales</taxon>
        <taxon>Poaceae</taxon>
        <taxon>BOP clade</taxon>
        <taxon>Pooideae</taxon>
        <taxon>Triticodae</taxon>
        <taxon>Triticeae</taxon>
        <taxon>Triticinae</taxon>
        <taxon>Triticum</taxon>
    </lineage>
</organism>